<evidence type="ECO:0000313" key="3">
    <source>
        <dbReference type="Proteomes" id="UP000005666"/>
    </source>
</evidence>
<feature type="transmembrane region" description="Helical" evidence="1">
    <location>
        <begin position="51"/>
        <end position="72"/>
    </location>
</feature>
<evidence type="ECO:0000256" key="1">
    <source>
        <dbReference type="SAM" id="Phobius"/>
    </source>
</evidence>
<keyword evidence="1" id="KW-0812">Transmembrane</keyword>
<protein>
    <submittedName>
        <fullName evidence="2">Uncharacterized protein</fullName>
    </submittedName>
</protein>
<proteinExistence type="predicted"/>
<evidence type="ECO:0000313" key="2">
    <source>
        <dbReference type="EMBL" id="CCE66054.1"/>
    </source>
</evidence>
<gene>
    <name evidence="2" type="primary">TPHA0O00850</name>
    <name evidence="2" type="ordered locus">TPHA_0O00850</name>
</gene>
<organism evidence="2 3">
    <name type="scientific">Tetrapisispora phaffii (strain ATCC 24235 / CBS 4417 / NBRC 1672 / NRRL Y-8282 / UCD 70-5)</name>
    <name type="common">Yeast</name>
    <name type="synonym">Fabospora phaffii</name>
    <dbReference type="NCBI Taxonomy" id="1071381"/>
    <lineage>
        <taxon>Eukaryota</taxon>
        <taxon>Fungi</taxon>
        <taxon>Dikarya</taxon>
        <taxon>Ascomycota</taxon>
        <taxon>Saccharomycotina</taxon>
        <taxon>Saccharomycetes</taxon>
        <taxon>Saccharomycetales</taxon>
        <taxon>Saccharomycetaceae</taxon>
        <taxon>Tetrapisispora</taxon>
    </lineage>
</organism>
<name>G8C1M6_TETPH</name>
<dbReference type="HOGENOM" id="CLU_1548648_0_0_1"/>
<keyword evidence="3" id="KW-1185">Reference proteome</keyword>
<dbReference type="EMBL" id="HE612870">
    <property type="protein sequence ID" value="CCE66054.1"/>
    <property type="molecule type" value="Genomic_DNA"/>
</dbReference>
<accession>G8C1M6</accession>
<dbReference type="KEGG" id="tpf:TPHA_0O00850"/>
<dbReference type="GeneID" id="11530688"/>
<keyword evidence="1" id="KW-0472">Membrane</keyword>
<dbReference type="AlphaFoldDB" id="G8C1M6"/>
<reference evidence="2 3" key="1">
    <citation type="journal article" date="2011" name="Proc. Natl. Acad. Sci. U.S.A.">
        <title>Evolutionary erosion of yeast sex chromosomes by mating-type switching accidents.</title>
        <authorList>
            <person name="Gordon J.L."/>
            <person name="Armisen D."/>
            <person name="Proux-Wera E."/>
            <person name="Oheigeartaigh S.S."/>
            <person name="Byrne K.P."/>
            <person name="Wolfe K.H."/>
        </authorList>
    </citation>
    <scope>NUCLEOTIDE SEQUENCE [LARGE SCALE GENOMIC DNA]</scope>
    <source>
        <strain evidence="3">ATCC 24235 / CBS 4417 / NBRC 1672 / NRRL Y-8282 / UCD 70-5</strain>
    </source>
</reference>
<dbReference type="Proteomes" id="UP000005666">
    <property type="component" value="Chromosome 15"/>
</dbReference>
<keyword evidence="1" id="KW-1133">Transmembrane helix</keyword>
<dbReference type="RefSeq" id="XP_003688488.1">
    <property type="nucleotide sequence ID" value="XM_003688440.1"/>
</dbReference>
<sequence length="173" mass="19560">MERCVCVCVCVDMSTCAVQTNIACFRVECLDTRFSFQCQRPRSFEGLKSKVLLFLFFMSSVVAVACVLCVLVERYSTAAVLCEIKIRKQSEQHPLKVLVGAQDKSGWIWWDKRGPLNLGCLFVESTFLFGSKILIGRCGCGCILFLFADCLCEVGGHRHCFWKTLALVLFLFR</sequence>